<sequence length="126" mass="14477">GKKQLNETETGRDQNSDKKPRYTNTYRKLNKYNCENKENKPSSSTSFRFIVQPQKRLSVMNMNKKAESSNTYNTGKAKLAKRKIPELQEFDTNTHEALVEILKKLSKIEKDYESILLSGALALNCS</sequence>
<evidence type="ECO:0000313" key="1">
    <source>
        <dbReference type="EMBL" id="CAG8679318.1"/>
    </source>
</evidence>
<organism evidence="1 2">
    <name type="scientific">Dentiscutata heterogama</name>
    <dbReference type="NCBI Taxonomy" id="1316150"/>
    <lineage>
        <taxon>Eukaryota</taxon>
        <taxon>Fungi</taxon>
        <taxon>Fungi incertae sedis</taxon>
        <taxon>Mucoromycota</taxon>
        <taxon>Glomeromycotina</taxon>
        <taxon>Glomeromycetes</taxon>
        <taxon>Diversisporales</taxon>
        <taxon>Gigasporaceae</taxon>
        <taxon>Dentiscutata</taxon>
    </lineage>
</organism>
<dbReference type="EMBL" id="CAJVPU010021022">
    <property type="protein sequence ID" value="CAG8679318.1"/>
    <property type="molecule type" value="Genomic_DNA"/>
</dbReference>
<reference evidence="1" key="1">
    <citation type="submission" date="2021-06" db="EMBL/GenBank/DDBJ databases">
        <authorList>
            <person name="Kallberg Y."/>
            <person name="Tangrot J."/>
            <person name="Rosling A."/>
        </authorList>
    </citation>
    <scope>NUCLEOTIDE SEQUENCE</scope>
    <source>
        <strain evidence="1">IL203A</strain>
    </source>
</reference>
<keyword evidence="2" id="KW-1185">Reference proteome</keyword>
<protein>
    <submittedName>
        <fullName evidence="1">6086_t:CDS:1</fullName>
    </submittedName>
</protein>
<accession>A0ACA9NYV2</accession>
<comment type="caution">
    <text evidence="1">The sequence shown here is derived from an EMBL/GenBank/DDBJ whole genome shotgun (WGS) entry which is preliminary data.</text>
</comment>
<proteinExistence type="predicted"/>
<name>A0ACA9NYV2_9GLOM</name>
<dbReference type="Proteomes" id="UP000789702">
    <property type="component" value="Unassembled WGS sequence"/>
</dbReference>
<feature type="non-terminal residue" evidence="1">
    <location>
        <position position="1"/>
    </location>
</feature>
<evidence type="ECO:0000313" key="2">
    <source>
        <dbReference type="Proteomes" id="UP000789702"/>
    </source>
</evidence>
<gene>
    <name evidence="1" type="ORF">DHETER_LOCUS10563</name>
</gene>